<sequence>MTADLNLSCSLDLGRVNFSDFIQENTTPVDNSVYRNYPLVIQ</sequence>
<gene>
    <name evidence="1" type="ORF">K05K4_00940</name>
</gene>
<dbReference type="EMBL" id="CP017902">
    <property type="protein sequence ID" value="ARP16990.1"/>
    <property type="molecule type" value="Genomic_DNA"/>
</dbReference>
<name>A0A1W6U1S9_VIBAL</name>
<organism evidence="1">
    <name type="scientific">Vibrio alginolyticus</name>
    <dbReference type="NCBI Taxonomy" id="663"/>
    <lineage>
        <taxon>Bacteria</taxon>
        <taxon>Pseudomonadati</taxon>
        <taxon>Pseudomonadota</taxon>
        <taxon>Gammaproteobacteria</taxon>
        <taxon>Vibrionales</taxon>
        <taxon>Vibrionaceae</taxon>
        <taxon>Vibrio</taxon>
    </lineage>
</organism>
<proteinExistence type="predicted"/>
<accession>A0A1W6U1S9</accession>
<evidence type="ECO:0000313" key="1">
    <source>
        <dbReference type="EMBL" id="ARP16990.1"/>
    </source>
</evidence>
<protein>
    <submittedName>
        <fullName evidence="1">Uncharacterized protein</fullName>
    </submittedName>
</protein>
<reference evidence="1" key="1">
    <citation type="submission" date="2016-10" db="EMBL/GenBank/DDBJ databases">
        <title>The High Quality Genome of Vibrio alginolyticus K01M1.</title>
        <authorList>
            <person name="Wendling C."/>
            <person name="Chibani C.M."/>
            <person name="Hertel R."/>
            <person name="Sproer C."/>
            <person name="Bunk B."/>
            <person name="Overmann J."/>
            <person name="Roth O."/>
            <person name="Liesegang H."/>
        </authorList>
    </citation>
    <scope>NUCLEOTIDE SEQUENCE</scope>
    <source>
        <strain evidence="1">K05K4</strain>
    </source>
</reference>
<dbReference type="AlphaFoldDB" id="A0A1W6U1S9"/>